<evidence type="ECO:0000313" key="9">
    <source>
        <dbReference type="Ensembl" id="ENSVKKP00000008486.1"/>
    </source>
</evidence>
<keyword evidence="5" id="KW-0539">Nucleus</keyword>
<sequence length="160" mass="17828">MAPAGSHTLLLEVPAGEEKGRLQKPKVEKLHRDRINSSIEQLKVLLAKEFQRHQPHFKLEKAEVLETTVSYLKCSPTSAPPSTGINQDYSKGYSSCLNEVLHFLAVHTANSETQLKLLGHFQKPRTGTPKGPTSCAPVLLQKGPLRKMTPKLTSSPWRPW</sequence>
<feature type="domain" description="Orange" evidence="8">
    <location>
        <begin position="89"/>
        <end position="121"/>
    </location>
</feature>
<dbReference type="Pfam" id="PF07527">
    <property type="entry name" value="Hairy_orange"/>
    <property type="match status" value="1"/>
</dbReference>
<evidence type="ECO:0000256" key="4">
    <source>
        <dbReference type="ARBA" id="ARBA00023163"/>
    </source>
</evidence>
<accession>A0A8D2J6Y3</accession>
<dbReference type="SMART" id="SM00511">
    <property type="entry name" value="ORANGE"/>
    <property type="match status" value="1"/>
</dbReference>
<feature type="domain" description="BHLH" evidence="7">
    <location>
        <begin position="19"/>
        <end position="75"/>
    </location>
</feature>
<dbReference type="GO" id="GO:0003677">
    <property type="term" value="F:DNA binding"/>
    <property type="evidence" value="ECO:0007669"/>
    <property type="project" value="InterPro"/>
</dbReference>
<comment type="subcellular location">
    <subcellularLocation>
        <location evidence="1">Nucleus</location>
    </subcellularLocation>
</comment>
<feature type="region of interest" description="Disordered" evidence="6">
    <location>
        <begin position="1"/>
        <end position="22"/>
    </location>
</feature>
<dbReference type="InterPro" id="IPR011598">
    <property type="entry name" value="bHLH_dom"/>
</dbReference>
<keyword evidence="4" id="KW-0804">Transcription</keyword>
<evidence type="ECO:0000259" key="7">
    <source>
        <dbReference type="PROSITE" id="PS50888"/>
    </source>
</evidence>
<dbReference type="PROSITE" id="PS51054">
    <property type="entry name" value="ORANGE"/>
    <property type="match status" value="1"/>
</dbReference>
<dbReference type="OMA" id="RDENCII"/>
<dbReference type="Gene3D" id="4.10.280.10">
    <property type="entry name" value="Helix-loop-helix DNA-binding domain"/>
    <property type="match status" value="1"/>
</dbReference>
<evidence type="ECO:0000313" key="10">
    <source>
        <dbReference type="Proteomes" id="UP000694545"/>
    </source>
</evidence>
<dbReference type="GO" id="GO:0006355">
    <property type="term" value="P:regulation of DNA-templated transcription"/>
    <property type="evidence" value="ECO:0007669"/>
    <property type="project" value="InterPro"/>
</dbReference>
<dbReference type="AlphaFoldDB" id="A0A8D2J6Y3"/>
<gene>
    <name evidence="9" type="primary">LOC123030962</name>
</gene>
<dbReference type="Proteomes" id="UP000694545">
    <property type="component" value="Unplaced"/>
</dbReference>
<dbReference type="PANTHER" id="PTHR10985">
    <property type="entry name" value="BASIC HELIX-LOOP-HELIX TRANSCRIPTION FACTOR, HES-RELATED"/>
    <property type="match status" value="1"/>
</dbReference>
<organism evidence="9 10">
    <name type="scientific">Varanus komodoensis</name>
    <name type="common">Komodo dragon</name>
    <dbReference type="NCBI Taxonomy" id="61221"/>
    <lineage>
        <taxon>Eukaryota</taxon>
        <taxon>Metazoa</taxon>
        <taxon>Chordata</taxon>
        <taxon>Craniata</taxon>
        <taxon>Vertebrata</taxon>
        <taxon>Euteleostomi</taxon>
        <taxon>Lepidosauria</taxon>
        <taxon>Squamata</taxon>
        <taxon>Bifurcata</taxon>
        <taxon>Unidentata</taxon>
        <taxon>Episquamata</taxon>
        <taxon>Toxicofera</taxon>
        <taxon>Anguimorpha</taxon>
        <taxon>Paleoanguimorpha</taxon>
        <taxon>Varanoidea</taxon>
        <taxon>Varanidae</taxon>
        <taxon>Varanus</taxon>
    </lineage>
</organism>
<dbReference type="PROSITE" id="PS50888">
    <property type="entry name" value="BHLH"/>
    <property type="match status" value="1"/>
</dbReference>
<evidence type="ECO:0000256" key="2">
    <source>
        <dbReference type="ARBA" id="ARBA00022491"/>
    </source>
</evidence>
<reference evidence="9" key="2">
    <citation type="submission" date="2025-09" db="UniProtKB">
        <authorList>
            <consortium name="Ensembl"/>
        </authorList>
    </citation>
    <scope>IDENTIFICATION</scope>
</reference>
<dbReference type="InterPro" id="IPR003650">
    <property type="entry name" value="Orange_dom"/>
</dbReference>
<evidence type="ECO:0000256" key="3">
    <source>
        <dbReference type="ARBA" id="ARBA00023015"/>
    </source>
</evidence>
<dbReference type="SUPFAM" id="SSF158457">
    <property type="entry name" value="Orange domain-like"/>
    <property type="match status" value="1"/>
</dbReference>
<dbReference type="GO" id="GO:0005634">
    <property type="term" value="C:nucleus"/>
    <property type="evidence" value="ECO:0007669"/>
    <property type="project" value="UniProtKB-SubCell"/>
</dbReference>
<dbReference type="GO" id="GO:0046983">
    <property type="term" value="F:protein dimerization activity"/>
    <property type="evidence" value="ECO:0007669"/>
    <property type="project" value="InterPro"/>
</dbReference>
<name>A0A8D2J6Y3_VARKO</name>
<dbReference type="InterPro" id="IPR050370">
    <property type="entry name" value="HES_HEY"/>
</dbReference>
<evidence type="ECO:0000256" key="1">
    <source>
        <dbReference type="ARBA" id="ARBA00004123"/>
    </source>
</evidence>
<protein>
    <submittedName>
        <fullName evidence="9">Hes family bHLH transcription factor 5</fullName>
    </submittedName>
</protein>
<evidence type="ECO:0000259" key="8">
    <source>
        <dbReference type="PROSITE" id="PS51054"/>
    </source>
</evidence>
<evidence type="ECO:0000256" key="6">
    <source>
        <dbReference type="SAM" id="MobiDB-lite"/>
    </source>
</evidence>
<dbReference type="Pfam" id="PF00010">
    <property type="entry name" value="HLH"/>
    <property type="match status" value="1"/>
</dbReference>
<keyword evidence="2" id="KW-0678">Repressor</keyword>
<keyword evidence="3" id="KW-0805">Transcription regulation</keyword>
<dbReference type="CDD" id="cd11461">
    <property type="entry name" value="bHLH-O_HES5"/>
    <property type="match status" value="1"/>
</dbReference>
<dbReference type="Ensembl" id="ENSVKKT00000008703.1">
    <property type="protein sequence ID" value="ENSVKKP00000008486.1"/>
    <property type="gene ID" value="ENSVKKG00000006033.1"/>
</dbReference>
<dbReference type="InterPro" id="IPR036638">
    <property type="entry name" value="HLH_DNA-bd_sf"/>
</dbReference>
<reference evidence="9" key="1">
    <citation type="submission" date="2025-08" db="UniProtKB">
        <authorList>
            <consortium name="Ensembl"/>
        </authorList>
    </citation>
    <scope>IDENTIFICATION</scope>
</reference>
<proteinExistence type="predicted"/>
<dbReference type="SUPFAM" id="SSF47459">
    <property type="entry name" value="HLH, helix-loop-helix DNA-binding domain"/>
    <property type="match status" value="1"/>
</dbReference>
<evidence type="ECO:0000256" key="5">
    <source>
        <dbReference type="ARBA" id="ARBA00023242"/>
    </source>
</evidence>
<keyword evidence="10" id="KW-1185">Reference proteome</keyword>